<reference evidence="9 10" key="1">
    <citation type="submission" date="2018-08" db="EMBL/GenBank/DDBJ databases">
        <title>A genome reference for cultivated species of the human gut microbiota.</title>
        <authorList>
            <person name="Zou Y."/>
            <person name="Xue W."/>
            <person name="Luo G."/>
        </authorList>
    </citation>
    <scope>NUCLEOTIDE SEQUENCE [LARGE SCALE GENOMIC DNA]</scope>
    <source>
        <strain evidence="9 10">AM33-3BH</strain>
    </source>
</reference>
<keyword evidence="6" id="KW-0949">S-adenosyl-L-methionine</keyword>
<dbReference type="UniPathway" id="UPA00148"/>
<evidence type="ECO:0000256" key="6">
    <source>
        <dbReference type="ARBA" id="ARBA00022691"/>
    </source>
</evidence>
<evidence type="ECO:0000256" key="4">
    <source>
        <dbReference type="ARBA" id="ARBA00022603"/>
    </source>
</evidence>
<dbReference type="NCBIfam" id="TIGR01467">
    <property type="entry name" value="cobI_cbiL"/>
    <property type="match status" value="1"/>
</dbReference>
<comment type="pathway">
    <text evidence="1">Cofactor biosynthesis; adenosylcobalamin biosynthesis.</text>
</comment>
<evidence type="ECO:0000256" key="3">
    <source>
        <dbReference type="ARBA" id="ARBA00022573"/>
    </source>
</evidence>
<dbReference type="InterPro" id="IPR014777">
    <property type="entry name" value="4pyrrole_Mease_sub1"/>
</dbReference>
<dbReference type="EC" id="2.1.1.151" evidence="9"/>
<comment type="similarity">
    <text evidence="2 7">Belongs to the precorrin methyltransferase family.</text>
</comment>
<dbReference type="InterPro" id="IPR035996">
    <property type="entry name" value="4pyrrol_Methylase_sf"/>
</dbReference>
<dbReference type="SUPFAM" id="SSF53790">
    <property type="entry name" value="Tetrapyrrole methylase"/>
    <property type="match status" value="1"/>
</dbReference>
<dbReference type="GO" id="GO:0030788">
    <property type="term" value="F:precorrin-2 C20-methyltransferase activity"/>
    <property type="evidence" value="ECO:0007669"/>
    <property type="project" value="InterPro"/>
</dbReference>
<sequence length="234" mass="25740">MATFYGIGIGPGDSELVTVKAKNILQTLDILYTPEAKRGSKSVALTIASPYVSDHLEIKQRHFPMVRSLEKKEPQWEQIASEIIEDVKAGKNVGFITLGDPMVYSTYSYLLRLIGDGINTQTIPGITSFGSMASVLGQPLTMDEESFAVVPATAEADKIDQALAIHDTVVIMKVARHLDVVLPLLEKHNLIEKTFLVSHASTDKQKILYGVSELTVDDKLDYFTTLLVKKHPLG</sequence>
<accession>A0A414CKT4</accession>
<dbReference type="PIRSF" id="PIRSF036427">
    <property type="entry name" value="Precrrn-2_mtase"/>
    <property type="match status" value="1"/>
</dbReference>
<dbReference type="AlphaFoldDB" id="A0A414CKT4"/>
<dbReference type="GO" id="GO:0009236">
    <property type="term" value="P:cobalamin biosynthetic process"/>
    <property type="evidence" value="ECO:0007669"/>
    <property type="project" value="UniProtKB-UniRule"/>
</dbReference>
<evidence type="ECO:0000313" key="9">
    <source>
        <dbReference type="EMBL" id="RHC95628.1"/>
    </source>
</evidence>
<dbReference type="CDD" id="cd11645">
    <property type="entry name" value="Precorrin_2_C20_MT"/>
    <property type="match status" value="1"/>
</dbReference>
<evidence type="ECO:0000256" key="5">
    <source>
        <dbReference type="ARBA" id="ARBA00022679"/>
    </source>
</evidence>
<dbReference type="Proteomes" id="UP000285773">
    <property type="component" value="Unassembled WGS sequence"/>
</dbReference>
<gene>
    <name evidence="9" type="ORF">DW820_00365</name>
</gene>
<organism evidence="9 10">
    <name type="scientific">Streptococcus parasanguinis</name>
    <dbReference type="NCBI Taxonomy" id="1318"/>
    <lineage>
        <taxon>Bacteria</taxon>
        <taxon>Bacillati</taxon>
        <taxon>Bacillota</taxon>
        <taxon>Bacilli</taxon>
        <taxon>Lactobacillales</taxon>
        <taxon>Streptococcaceae</taxon>
        <taxon>Streptococcus</taxon>
    </lineage>
</organism>
<dbReference type="NCBIfam" id="NF004059">
    <property type="entry name" value="PRK05576.1-2"/>
    <property type="match status" value="1"/>
</dbReference>
<evidence type="ECO:0000256" key="7">
    <source>
        <dbReference type="PIRNR" id="PIRNR036427"/>
    </source>
</evidence>
<dbReference type="GO" id="GO:0043781">
    <property type="term" value="F:cobalt-factor II C20-methyltransferase activity"/>
    <property type="evidence" value="ECO:0007669"/>
    <property type="project" value="UniProtKB-EC"/>
</dbReference>
<keyword evidence="5 9" id="KW-0808">Transferase</keyword>
<name>A0A414CKT4_STRPA</name>
<dbReference type="EMBL" id="QSIO01000001">
    <property type="protein sequence ID" value="RHC95628.1"/>
    <property type="molecule type" value="Genomic_DNA"/>
</dbReference>
<evidence type="ECO:0000259" key="8">
    <source>
        <dbReference type="Pfam" id="PF00590"/>
    </source>
</evidence>
<comment type="caution">
    <text evidence="9">The sequence shown here is derived from an EMBL/GenBank/DDBJ whole genome shotgun (WGS) entry which is preliminary data.</text>
</comment>
<dbReference type="PANTHER" id="PTHR43467:SF2">
    <property type="entry name" value="COBALT-PRECORRIN-2 C(20)-METHYLTRANSFERASE"/>
    <property type="match status" value="1"/>
</dbReference>
<dbReference type="PANTHER" id="PTHR43467">
    <property type="entry name" value="COBALT-PRECORRIN-2 C(20)-METHYLTRANSFERASE"/>
    <property type="match status" value="1"/>
</dbReference>
<dbReference type="Gene3D" id="3.30.950.10">
    <property type="entry name" value="Methyltransferase, Cobalt-precorrin-4 Transmethylase, Domain 2"/>
    <property type="match status" value="1"/>
</dbReference>
<dbReference type="GO" id="GO:0032259">
    <property type="term" value="P:methylation"/>
    <property type="evidence" value="ECO:0007669"/>
    <property type="project" value="UniProtKB-KW"/>
</dbReference>
<dbReference type="Pfam" id="PF00590">
    <property type="entry name" value="TP_methylase"/>
    <property type="match status" value="1"/>
</dbReference>
<proteinExistence type="inferred from homology"/>
<dbReference type="Gene3D" id="3.40.1010.10">
    <property type="entry name" value="Cobalt-precorrin-4 Transmethylase, Domain 1"/>
    <property type="match status" value="1"/>
</dbReference>
<evidence type="ECO:0000256" key="1">
    <source>
        <dbReference type="ARBA" id="ARBA00004953"/>
    </source>
</evidence>
<protein>
    <submittedName>
        <fullName evidence="9">Cobalt-factor II C(20)-methyltransferase</fullName>
        <ecNumber evidence="9">2.1.1.151</ecNumber>
    </submittedName>
</protein>
<dbReference type="InterPro" id="IPR006364">
    <property type="entry name" value="CobI/CbiL/CobIJ_dom"/>
</dbReference>
<feature type="domain" description="Tetrapyrrole methylase" evidence="8">
    <location>
        <begin position="3"/>
        <end position="208"/>
    </location>
</feature>
<dbReference type="InterPro" id="IPR000878">
    <property type="entry name" value="4pyrrol_Mease"/>
</dbReference>
<dbReference type="RefSeq" id="WP_118094991.1">
    <property type="nucleotide sequence ID" value="NZ_QSIO01000001.1"/>
</dbReference>
<keyword evidence="4 9" id="KW-0489">Methyltransferase</keyword>
<dbReference type="InterPro" id="IPR012382">
    <property type="entry name" value="CobI/CbiL"/>
</dbReference>
<evidence type="ECO:0000313" key="10">
    <source>
        <dbReference type="Proteomes" id="UP000285773"/>
    </source>
</evidence>
<dbReference type="InterPro" id="IPR014776">
    <property type="entry name" value="4pyrrole_Mease_sub2"/>
</dbReference>
<keyword evidence="3" id="KW-0169">Cobalamin biosynthesis</keyword>
<evidence type="ECO:0000256" key="2">
    <source>
        <dbReference type="ARBA" id="ARBA00005879"/>
    </source>
</evidence>